<accession>A0A8B7Q774</accession>
<feature type="chain" id="PRO_5034347106" evidence="10">
    <location>
        <begin position="28"/>
        <end position="162"/>
    </location>
</feature>
<keyword evidence="3" id="KW-0964">Secreted</keyword>
<keyword evidence="9" id="KW-0325">Glycoprotein</keyword>
<dbReference type="SUPFAM" id="SSF54076">
    <property type="entry name" value="RNase A-like"/>
    <property type="match status" value="1"/>
</dbReference>
<keyword evidence="12" id="KW-1185">Reference proteome</keyword>
<dbReference type="Pfam" id="PF00074">
    <property type="entry name" value="RnaseA"/>
    <property type="match status" value="1"/>
</dbReference>
<name>A0A8B7Q774_HIPAR</name>
<dbReference type="OrthoDB" id="9534292at2759"/>
<dbReference type="GeneID" id="109374274"/>
<dbReference type="GO" id="GO:0006935">
    <property type="term" value="P:chemotaxis"/>
    <property type="evidence" value="ECO:0007669"/>
    <property type="project" value="TreeGrafter"/>
</dbReference>
<evidence type="ECO:0000256" key="8">
    <source>
        <dbReference type="ARBA" id="ARBA00023157"/>
    </source>
</evidence>
<keyword evidence="5 10" id="KW-0732">Signal</keyword>
<evidence type="ECO:0000256" key="4">
    <source>
        <dbReference type="ARBA" id="ARBA00022722"/>
    </source>
</evidence>
<evidence type="ECO:0000256" key="1">
    <source>
        <dbReference type="ARBA" id="ARBA00004613"/>
    </source>
</evidence>
<evidence type="ECO:0000256" key="7">
    <source>
        <dbReference type="ARBA" id="ARBA00022801"/>
    </source>
</evidence>
<dbReference type="PROSITE" id="PS00127">
    <property type="entry name" value="RNASE_PANCREATIC"/>
    <property type="match status" value="1"/>
</dbReference>
<evidence type="ECO:0000256" key="6">
    <source>
        <dbReference type="ARBA" id="ARBA00022759"/>
    </source>
</evidence>
<dbReference type="GO" id="GO:0004519">
    <property type="term" value="F:endonuclease activity"/>
    <property type="evidence" value="ECO:0007669"/>
    <property type="project" value="UniProtKB-KW"/>
</dbReference>
<feature type="domain" description="Ribonuclease A-domain" evidence="11">
    <location>
        <begin position="31"/>
        <end position="162"/>
    </location>
</feature>
<gene>
    <name evidence="13" type="primary">LOC109374274</name>
</gene>
<evidence type="ECO:0000256" key="3">
    <source>
        <dbReference type="ARBA" id="ARBA00022525"/>
    </source>
</evidence>
<proteinExistence type="inferred from homology"/>
<dbReference type="AlphaFoldDB" id="A0A8B7Q774"/>
<dbReference type="Proteomes" id="UP000694851">
    <property type="component" value="Unplaced"/>
</dbReference>
<sequence length="162" mass="18387">MVPRQRDFRLCLFLLLGLLGMVISSHGAPSNYTRAQWFEFQHINMSSHHCNIAMQAINFYYLPANGSCKPKNTFLHTTFPAVAHVCTTQNVTCPTTHATNCHNSSIPVAVTNCDITRYSPSYMNCSYHQSSAQKIYIVACDCRTNKDNPRYTQVPVHLDWLI</sequence>
<evidence type="ECO:0000256" key="9">
    <source>
        <dbReference type="ARBA" id="ARBA00023180"/>
    </source>
</evidence>
<dbReference type="InterPro" id="IPR023412">
    <property type="entry name" value="RNaseA_domain"/>
</dbReference>
<keyword evidence="4 10" id="KW-0540">Nuclease</keyword>
<reference evidence="13" key="1">
    <citation type="submission" date="2025-08" db="UniProtKB">
        <authorList>
            <consortium name="RefSeq"/>
        </authorList>
    </citation>
    <scope>IDENTIFICATION</scope>
    <source>
        <tissue evidence="13">Muscle</tissue>
    </source>
</reference>
<evidence type="ECO:0000313" key="12">
    <source>
        <dbReference type="Proteomes" id="UP000694851"/>
    </source>
</evidence>
<dbReference type="GO" id="GO:0016787">
    <property type="term" value="F:hydrolase activity"/>
    <property type="evidence" value="ECO:0007669"/>
    <property type="project" value="UniProtKB-KW"/>
</dbReference>
<evidence type="ECO:0000256" key="10">
    <source>
        <dbReference type="RuleBase" id="RU000651"/>
    </source>
</evidence>
<dbReference type="PANTHER" id="PTHR11437:SF3">
    <property type="entry name" value="EOSINOPHIL CATIONIC PROTEIN"/>
    <property type="match status" value="1"/>
</dbReference>
<dbReference type="PANTHER" id="PTHR11437">
    <property type="entry name" value="RIBONUCLEASE"/>
    <property type="match status" value="1"/>
</dbReference>
<dbReference type="InterPro" id="IPR001427">
    <property type="entry name" value="RNaseA"/>
</dbReference>
<dbReference type="GO" id="GO:0004540">
    <property type="term" value="F:RNA nuclease activity"/>
    <property type="evidence" value="ECO:0007669"/>
    <property type="project" value="TreeGrafter"/>
</dbReference>
<keyword evidence="7 10" id="KW-0378">Hydrolase</keyword>
<dbReference type="InterPro" id="IPR023411">
    <property type="entry name" value="RNaseA_AS"/>
</dbReference>
<organism evidence="12 13">
    <name type="scientific">Hipposideros armiger</name>
    <name type="common">Great Himalayan leaf-nosed bat</name>
    <dbReference type="NCBI Taxonomy" id="186990"/>
    <lineage>
        <taxon>Eukaryota</taxon>
        <taxon>Metazoa</taxon>
        <taxon>Chordata</taxon>
        <taxon>Craniata</taxon>
        <taxon>Vertebrata</taxon>
        <taxon>Euteleostomi</taxon>
        <taxon>Mammalia</taxon>
        <taxon>Eutheria</taxon>
        <taxon>Laurasiatheria</taxon>
        <taxon>Chiroptera</taxon>
        <taxon>Yinpterochiroptera</taxon>
        <taxon>Rhinolophoidea</taxon>
        <taxon>Hipposideridae</taxon>
        <taxon>Hipposideros</taxon>
    </lineage>
</organism>
<evidence type="ECO:0000256" key="2">
    <source>
        <dbReference type="ARBA" id="ARBA00005600"/>
    </source>
</evidence>
<dbReference type="GO" id="GO:0050830">
    <property type="term" value="P:defense response to Gram-positive bacterium"/>
    <property type="evidence" value="ECO:0007669"/>
    <property type="project" value="TreeGrafter"/>
</dbReference>
<evidence type="ECO:0000256" key="5">
    <source>
        <dbReference type="ARBA" id="ARBA00022729"/>
    </source>
</evidence>
<dbReference type="Gene3D" id="3.10.130.10">
    <property type="entry name" value="Ribonuclease A-like domain"/>
    <property type="match status" value="1"/>
</dbReference>
<comment type="subcellular location">
    <subcellularLocation>
        <location evidence="1">Secreted</location>
    </subcellularLocation>
</comment>
<keyword evidence="6 10" id="KW-0255">Endonuclease</keyword>
<dbReference type="InterPro" id="IPR036816">
    <property type="entry name" value="RNaseA-like_dom_sf"/>
</dbReference>
<feature type="signal peptide" evidence="10">
    <location>
        <begin position="1"/>
        <end position="27"/>
    </location>
</feature>
<keyword evidence="8" id="KW-1015">Disulfide bond</keyword>
<dbReference type="CDD" id="cd06265">
    <property type="entry name" value="RNase_A_canonical"/>
    <property type="match status" value="1"/>
</dbReference>
<dbReference type="GO" id="GO:0005615">
    <property type="term" value="C:extracellular space"/>
    <property type="evidence" value="ECO:0007669"/>
    <property type="project" value="TreeGrafter"/>
</dbReference>
<dbReference type="KEGG" id="hai:109374274"/>
<dbReference type="SMART" id="SM00092">
    <property type="entry name" value="RNAse_Pc"/>
    <property type="match status" value="1"/>
</dbReference>
<dbReference type="PRINTS" id="PR00794">
    <property type="entry name" value="RIBONUCLEASE"/>
</dbReference>
<evidence type="ECO:0000259" key="11">
    <source>
        <dbReference type="SMART" id="SM00092"/>
    </source>
</evidence>
<dbReference type="RefSeq" id="XP_019484291.1">
    <property type="nucleotide sequence ID" value="XM_019628746.1"/>
</dbReference>
<comment type="similarity">
    <text evidence="2 10">Belongs to the pancreatic ribonuclease family.</text>
</comment>
<evidence type="ECO:0000313" key="13">
    <source>
        <dbReference type="RefSeq" id="XP_019484291.1"/>
    </source>
</evidence>
<dbReference type="GO" id="GO:0002227">
    <property type="term" value="P:innate immune response in mucosa"/>
    <property type="evidence" value="ECO:0007669"/>
    <property type="project" value="TreeGrafter"/>
</dbReference>
<protein>
    <submittedName>
        <fullName evidence="13">Non-secretory ribonuclease-like</fullName>
    </submittedName>
</protein>
<dbReference type="GO" id="GO:0003676">
    <property type="term" value="F:nucleic acid binding"/>
    <property type="evidence" value="ECO:0007669"/>
    <property type="project" value="InterPro"/>
</dbReference>